<protein>
    <recommendedName>
        <fullName evidence="4">C2H2-type domain-containing protein</fullName>
    </recommendedName>
</protein>
<sequence length="407" mass="45147">MSAHIAITNPGAGDITSIDTVTKRLGRLEVQDAKLDDDTESYSSFDSSDESQSDSDSIGATSPEYRELPRPCSPISKGGSLEIDWELAAIMLHQRSFFFHFNDGNQVFDMYCWGTAYVPTPTGGVDPESQFWRVSAIPTGFRFQLSYRIPHSTFTNGTAFAMGHQLVLSSQSTPRALYKFPELMPVTLCDDIMTSYQELRDINGLSFPPPMMEQNTPLTPMVAPVTSSNPCINPMLLTQPSLQHGRTSPQLDYHHNQGFISSGSVGVEEASTVPGQRYQVPATSEPSTPVEANNIVHGEVEMWMNVENTTPTEADVKAFATTFRKEGPGKGAHVITCLHCPLDSERRRITTNLRPSNLTRHLLIDFGIKSFHCNKCNPPRMFTFKDQLKKHVAVSHQVESSQRSRAT</sequence>
<comment type="caution">
    <text evidence="2">The sequence shown here is derived from an EMBL/GenBank/DDBJ whole genome shotgun (WGS) entry which is preliminary data.</text>
</comment>
<dbReference type="Gene3D" id="3.30.160.60">
    <property type="entry name" value="Classic Zinc Finger"/>
    <property type="match status" value="1"/>
</dbReference>
<name>A0A8H3AVJ2_9AGAM</name>
<evidence type="ECO:0000313" key="2">
    <source>
        <dbReference type="EMBL" id="CAE6441539.1"/>
    </source>
</evidence>
<reference evidence="2" key="1">
    <citation type="submission" date="2021-01" db="EMBL/GenBank/DDBJ databases">
        <authorList>
            <person name="Kaushik A."/>
        </authorList>
    </citation>
    <scope>NUCLEOTIDE SEQUENCE</scope>
    <source>
        <strain evidence="2">AG4-RS23</strain>
    </source>
</reference>
<dbReference type="Proteomes" id="UP000663861">
    <property type="component" value="Unassembled WGS sequence"/>
</dbReference>
<dbReference type="AlphaFoldDB" id="A0A8H3AVJ2"/>
<accession>A0A8H3AVJ2</accession>
<proteinExistence type="predicted"/>
<evidence type="ECO:0000313" key="3">
    <source>
        <dbReference type="Proteomes" id="UP000663861"/>
    </source>
</evidence>
<gene>
    <name evidence="2" type="ORF">RDB_LOCUS41197</name>
</gene>
<evidence type="ECO:0008006" key="4">
    <source>
        <dbReference type="Google" id="ProtNLM"/>
    </source>
</evidence>
<feature type="region of interest" description="Disordered" evidence="1">
    <location>
        <begin position="29"/>
        <end position="73"/>
    </location>
</feature>
<dbReference type="EMBL" id="CAJMWY010000627">
    <property type="protein sequence ID" value="CAE6441539.1"/>
    <property type="molecule type" value="Genomic_DNA"/>
</dbReference>
<evidence type="ECO:0000256" key="1">
    <source>
        <dbReference type="SAM" id="MobiDB-lite"/>
    </source>
</evidence>
<organism evidence="2 3">
    <name type="scientific">Rhizoctonia solani</name>
    <dbReference type="NCBI Taxonomy" id="456999"/>
    <lineage>
        <taxon>Eukaryota</taxon>
        <taxon>Fungi</taxon>
        <taxon>Dikarya</taxon>
        <taxon>Basidiomycota</taxon>
        <taxon>Agaricomycotina</taxon>
        <taxon>Agaricomycetes</taxon>
        <taxon>Cantharellales</taxon>
        <taxon>Ceratobasidiaceae</taxon>
        <taxon>Rhizoctonia</taxon>
    </lineage>
</organism>